<accession>A0AAD4VNW7</accession>
<evidence type="ECO:0000256" key="1">
    <source>
        <dbReference type="SAM" id="Coils"/>
    </source>
</evidence>
<dbReference type="Proteomes" id="UP001054821">
    <property type="component" value="Chromosome 5"/>
</dbReference>
<sequence>MPYCASSRGLVTLNDSLLLDNDVAVGVVRSLVTPRNLVAERSLVEDCQRVIRSSKRERTKTAEVNRRQLETLQEENQKLSKMVDFYSQDMQKQLEALDRSSRKQRDHDTSYAQAKGVIFGK</sequence>
<name>A0AAD4VNW7_PRUDU</name>
<comment type="caution">
    <text evidence="2">The sequence shown here is derived from an EMBL/GenBank/DDBJ whole genome shotgun (WGS) entry which is preliminary data.</text>
</comment>
<protein>
    <submittedName>
        <fullName evidence="2">Uncharacterized protein</fullName>
    </submittedName>
</protein>
<organism evidence="2 3">
    <name type="scientific">Prunus dulcis</name>
    <name type="common">Almond</name>
    <name type="synonym">Amygdalus dulcis</name>
    <dbReference type="NCBI Taxonomy" id="3755"/>
    <lineage>
        <taxon>Eukaryota</taxon>
        <taxon>Viridiplantae</taxon>
        <taxon>Streptophyta</taxon>
        <taxon>Embryophyta</taxon>
        <taxon>Tracheophyta</taxon>
        <taxon>Spermatophyta</taxon>
        <taxon>Magnoliopsida</taxon>
        <taxon>eudicotyledons</taxon>
        <taxon>Gunneridae</taxon>
        <taxon>Pentapetalae</taxon>
        <taxon>rosids</taxon>
        <taxon>fabids</taxon>
        <taxon>Rosales</taxon>
        <taxon>Rosaceae</taxon>
        <taxon>Amygdaloideae</taxon>
        <taxon>Amygdaleae</taxon>
        <taxon>Prunus</taxon>
    </lineage>
</organism>
<evidence type="ECO:0000313" key="2">
    <source>
        <dbReference type="EMBL" id="KAI5327346.1"/>
    </source>
</evidence>
<proteinExistence type="predicted"/>
<dbReference type="EMBL" id="JAJFAZ020000005">
    <property type="protein sequence ID" value="KAI5327346.1"/>
    <property type="molecule type" value="Genomic_DNA"/>
</dbReference>
<feature type="coiled-coil region" evidence="1">
    <location>
        <begin position="62"/>
        <end position="89"/>
    </location>
</feature>
<gene>
    <name evidence="2" type="ORF">L3X38_026742</name>
</gene>
<keyword evidence="3" id="KW-1185">Reference proteome</keyword>
<reference evidence="2 3" key="1">
    <citation type="journal article" date="2022" name="G3 (Bethesda)">
        <title>Whole-genome sequence and methylome profiling of the almond [Prunus dulcis (Mill.) D.A. Webb] cultivar 'Nonpareil'.</title>
        <authorList>
            <person name="D'Amico-Willman K.M."/>
            <person name="Ouma W.Z."/>
            <person name="Meulia T."/>
            <person name="Sideli G.M."/>
            <person name="Gradziel T.M."/>
            <person name="Fresnedo-Ramirez J."/>
        </authorList>
    </citation>
    <scope>NUCLEOTIDE SEQUENCE [LARGE SCALE GENOMIC DNA]</scope>
    <source>
        <strain evidence="2">Clone GOH B32 T37-40</strain>
    </source>
</reference>
<dbReference type="AlphaFoldDB" id="A0AAD4VNW7"/>
<keyword evidence="1" id="KW-0175">Coiled coil</keyword>
<evidence type="ECO:0000313" key="3">
    <source>
        <dbReference type="Proteomes" id="UP001054821"/>
    </source>
</evidence>